<dbReference type="Proteomes" id="UP000232638">
    <property type="component" value="Chromosome"/>
</dbReference>
<dbReference type="GO" id="GO:0017038">
    <property type="term" value="P:protein import"/>
    <property type="evidence" value="ECO:0007669"/>
    <property type="project" value="TreeGrafter"/>
</dbReference>
<keyword evidence="2" id="KW-1003">Cell membrane</keyword>
<evidence type="ECO:0000256" key="6">
    <source>
        <dbReference type="RuleBase" id="RU004057"/>
    </source>
</evidence>
<evidence type="ECO:0000256" key="3">
    <source>
        <dbReference type="ARBA" id="ARBA00022692"/>
    </source>
</evidence>
<keyword evidence="10" id="KW-1185">Reference proteome</keyword>
<evidence type="ECO:0000256" key="7">
    <source>
        <dbReference type="SAM" id="Phobius"/>
    </source>
</evidence>
<organism evidence="9 10">
    <name type="scientific">Candidatus Thiodictyon syntrophicum</name>
    <dbReference type="NCBI Taxonomy" id="1166950"/>
    <lineage>
        <taxon>Bacteria</taxon>
        <taxon>Pseudomonadati</taxon>
        <taxon>Pseudomonadota</taxon>
        <taxon>Gammaproteobacteria</taxon>
        <taxon>Chromatiales</taxon>
        <taxon>Chromatiaceae</taxon>
        <taxon>Thiodictyon</taxon>
    </lineage>
</organism>
<comment type="subcellular location">
    <subcellularLocation>
        <location evidence="1">Cell membrane</location>
        <topology evidence="1">Multi-pass membrane protein</topology>
    </subcellularLocation>
    <subcellularLocation>
        <location evidence="6">Membrane</location>
        <topology evidence="6">Multi-pass membrane protein</topology>
    </subcellularLocation>
</comment>
<dbReference type="KEGG" id="tsy:THSYN_24640"/>
<dbReference type="PANTHER" id="PTHR30625:SF11">
    <property type="entry name" value="MOTA_TOLQ_EXBB PROTON CHANNEL DOMAIN-CONTAINING PROTEIN"/>
    <property type="match status" value="1"/>
</dbReference>
<gene>
    <name evidence="9" type="ORF">THSYN_24640</name>
</gene>
<dbReference type="EMBL" id="CP020370">
    <property type="protein sequence ID" value="AUB84925.1"/>
    <property type="molecule type" value="Genomic_DNA"/>
</dbReference>
<evidence type="ECO:0000256" key="1">
    <source>
        <dbReference type="ARBA" id="ARBA00004651"/>
    </source>
</evidence>
<dbReference type="GO" id="GO:0005886">
    <property type="term" value="C:plasma membrane"/>
    <property type="evidence" value="ECO:0007669"/>
    <property type="project" value="UniProtKB-SubCell"/>
</dbReference>
<dbReference type="Pfam" id="PF01618">
    <property type="entry name" value="MotA_ExbB"/>
    <property type="match status" value="1"/>
</dbReference>
<keyword evidence="5 7" id="KW-0472">Membrane</keyword>
<dbReference type="PANTHER" id="PTHR30625">
    <property type="entry name" value="PROTEIN TOLQ"/>
    <property type="match status" value="1"/>
</dbReference>
<name>A0A2K8UHA1_9GAMM</name>
<feature type="domain" description="MotA/TolQ/ExbB proton channel" evidence="8">
    <location>
        <begin position="64"/>
        <end position="183"/>
    </location>
</feature>
<dbReference type="InterPro" id="IPR050790">
    <property type="entry name" value="ExbB/TolQ_transport"/>
</dbReference>
<reference evidence="9 10" key="1">
    <citation type="submission" date="2017-03" db="EMBL/GenBank/DDBJ databases">
        <title>Complete genome sequence of Candidatus 'Thiodictyon syntrophicum' sp. nov. strain Cad16T, a photolithoautotroph purple sulfur bacterium isolated from an alpine meromictic lake.</title>
        <authorList>
            <person name="Luedin S.M."/>
            <person name="Pothier J.F."/>
            <person name="Danza F."/>
            <person name="Storelli N."/>
            <person name="Wittwer M."/>
            <person name="Tonolla M."/>
        </authorList>
    </citation>
    <scope>NUCLEOTIDE SEQUENCE [LARGE SCALE GENOMIC DNA]</scope>
    <source>
        <strain evidence="9 10">Cad16T</strain>
    </source>
</reference>
<proteinExistence type="inferred from homology"/>
<keyword evidence="4 7" id="KW-1133">Transmembrane helix</keyword>
<dbReference type="OrthoDB" id="4045at2"/>
<keyword evidence="6" id="KW-0653">Protein transport</keyword>
<feature type="transmembrane region" description="Helical" evidence="7">
    <location>
        <begin position="6"/>
        <end position="23"/>
    </location>
</feature>
<evidence type="ECO:0000256" key="4">
    <source>
        <dbReference type="ARBA" id="ARBA00022989"/>
    </source>
</evidence>
<sequence length="203" mass="21778">MRAGGWLMWPILACSVVATALVIERALTLRRSRIMPEDLVSRIWQLHRQGKLGADQIEEIREGSPLGRMLAAGLVNLSHSREVMKEALSDAGRHVVADLERYLNALGTIAAVSPLLGLLGTVVGMIKMFTVITSAGVGNPALLAGGIATALLTTAAGLFVAIPTLLCHRFFEGKVDRLAIEMEAQALRLVEVMKGEREDAGES</sequence>
<evidence type="ECO:0000259" key="8">
    <source>
        <dbReference type="Pfam" id="PF01618"/>
    </source>
</evidence>
<evidence type="ECO:0000313" key="9">
    <source>
        <dbReference type="EMBL" id="AUB84925.1"/>
    </source>
</evidence>
<dbReference type="InterPro" id="IPR002898">
    <property type="entry name" value="MotA_ExbB_proton_chnl"/>
</dbReference>
<feature type="transmembrane region" description="Helical" evidence="7">
    <location>
        <begin position="141"/>
        <end position="167"/>
    </location>
</feature>
<protein>
    <submittedName>
        <fullName evidence="9">Biopolymer transporter ExbB</fullName>
    </submittedName>
</protein>
<evidence type="ECO:0000256" key="5">
    <source>
        <dbReference type="ARBA" id="ARBA00023136"/>
    </source>
</evidence>
<evidence type="ECO:0000313" key="10">
    <source>
        <dbReference type="Proteomes" id="UP000232638"/>
    </source>
</evidence>
<feature type="transmembrane region" description="Helical" evidence="7">
    <location>
        <begin position="102"/>
        <end position="129"/>
    </location>
</feature>
<dbReference type="AlphaFoldDB" id="A0A2K8UHA1"/>
<evidence type="ECO:0000256" key="2">
    <source>
        <dbReference type="ARBA" id="ARBA00022475"/>
    </source>
</evidence>
<keyword evidence="6" id="KW-0813">Transport</keyword>
<comment type="similarity">
    <text evidence="6">Belongs to the exbB/tolQ family.</text>
</comment>
<accession>A0A2K8UHA1</accession>
<keyword evidence="3 7" id="KW-0812">Transmembrane</keyword>